<dbReference type="PIRSF" id="PIRSF006806">
    <property type="entry name" value="FTHF_cligase"/>
    <property type="match status" value="1"/>
</dbReference>
<feature type="binding site" evidence="4">
    <location>
        <begin position="134"/>
        <end position="142"/>
    </location>
    <ligand>
        <name>ATP</name>
        <dbReference type="ChEBI" id="CHEBI:30616"/>
    </ligand>
</feature>
<reference evidence="6" key="2">
    <citation type="submission" date="2020-09" db="EMBL/GenBank/DDBJ databases">
        <authorList>
            <person name="Sun Q."/>
            <person name="Sedlacek I."/>
        </authorList>
    </citation>
    <scope>NUCLEOTIDE SEQUENCE</scope>
    <source>
        <strain evidence="6">CCM 8711</strain>
    </source>
</reference>
<dbReference type="InterPro" id="IPR037171">
    <property type="entry name" value="NagB/RpiA_transferase-like"/>
</dbReference>
<evidence type="ECO:0000256" key="2">
    <source>
        <dbReference type="ARBA" id="ARBA00022741"/>
    </source>
</evidence>
<evidence type="ECO:0000256" key="5">
    <source>
        <dbReference type="RuleBase" id="RU361279"/>
    </source>
</evidence>
<dbReference type="GO" id="GO:0009396">
    <property type="term" value="P:folic acid-containing compound biosynthetic process"/>
    <property type="evidence" value="ECO:0007669"/>
    <property type="project" value="TreeGrafter"/>
</dbReference>
<proteinExistence type="inferred from homology"/>
<gene>
    <name evidence="6" type="primary">ygfA</name>
    <name evidence="6" type="ORF">GCM10011425_21720</name>
</gene>
<evidence type="ECO:0000256" key="1">
    <source>
        <dbReference type="ARBA" id="ARBA00010638"/>
    </source>
</evidence>
<comment type="catalytic activity">
    <reaction evidence="5">
        <text>(6S)-5-formyl-5,6,7,8-tetrahydrofolate + ATP = (6R)-5,10-methenyltetrahydrofolate + ADP + phosphate</text>
        <dbReference type="Rhea" id="RHEA:10488"/>
        <dbReference type="ChEBI" id="CHEBI:30616"/>
        <dbReference type="ChEBI" id="CHEBI:43474"/>
        <dbReference type="ChEBI" id="CHEBI:57455"/>
        <dbReference type="ChEBI" id="CHEBI:57457"/>
        <dbReference type="ChEBI" id="CHEBI:456216"/>
        <dbReference type="EC" id="6.3.3.2"/>
    </reaction>
</comment>
<feature type="binding site" evidence="4">
    <location>
        <begin position="3"/>
        <end position="7"/>
    </location>
    <ligand>
        <name>ATP</name>
        <dbReference type="ChEBI" id="CHEBI:30616"/>
    </ligand>
</feature>
<dbReference type="GO" id="GO:0046872">
    <property type="term" value="F:metal ion binding"/>
    <property type="evidence" value="ECO:0007669"/>
    <property type="project" value="UniProtKB-KW"/>
</dbReference>
<evidence type="ECO:0000256" key="4">
    <source>
        <dbReference type="PIRSR" id="PIRSR006806-1"/>
    </source>
</evidence>
<dbReference type="PANTHER" id="PTHR23407:SF1">
    <property type="entry name" value="5-FORMYLTETRAHYDROFOLATE CYCLO-LIGASE"/>
    <property type="match status" value="1"/>
</dbReference>
<keyword evidence="3 4" id="KW-0067">ATP-binding</keyword>
<keyword evidence="5" id="KW-0460">Magnesium</keyword>
<protein>
    <recommendedName>
        <fullName evidence="5">5-formyltetrahydrofolate cyclo-ligase</fullName>
        <ecNumber evidence="5">6.3.3.2</ecNumber>
    </recommendedName>
</protein>
<dbReference type="GO" id="GO:0035999">
    <property type="term" value="P:tetrahydrofolate interconversion"/>
    <property type="evidence" value="ECO:0007669"/>
    <property type="project" value="TreeGrafter"/>
</dbReference>
<feature type="binding site" evidence="4">
    <location>
        <position position="48"/>
    </location>
    <ligand>
        <name>substrate</name>
    </ligand>
</feature>
<evidence type="ECO:0000313" key="6">
    <source>
        <dbReference type="EMBL" id="GGI50960.1"/>
    </source>
</evidence>
<feature type="binding site" evidence="4">
    <location>
        <position position="55"/>
    </location>
    <ligand>
        <name>substrate</name>
    </ligand>
</feature>
<dbReference type="SUPFAM" id="SSF100950">
    <property type="entry name" value="NagB/RpiA/CoA transferase-like"/>
    <property type="match status" value="1"/>
</dbReference>
<sequence length="191" mass="22219">MTKVELRKVFIAKRNQLSQADYDRLNHDLLEQFKQFNLAGVNCIHLFLPIHTRKEPDTFLMLNWLLAMHPHIQRIIPKANFADSTMQHYIYDEQLQMGINAFGIPEPIDGNTIDPQEIDMVLVPLLAFDRQGYRVGYGKGFYDRFMAQCKQDTRFVGLSFFEPVDVISDVNPFDQKIQECILPDRICKLPG</sequence>
<dbReference type="RefSeq" id="WP_188416582.1">
    <property type="nucleotide sequence ID" value="NZ_BMDO01000005.1"/>
</dbReference>
<dbReference type="EMBL" id="BMDO01000005">
    <property type="protein sequence ID" value="GGI50960.1"/>
    <property type="molecule type" value="Genomic_DNA"/>
</dbReference>
<comment type="similarity">
    <text evidence="1 5">Belongs to the 5-formyltetrahydrofolate cyclo-ligase family.</text>
</comment>
<evidence type="ECO:0000256" key="3">
    <source>
        <dbReference type="ARBA" id="ARBA00022840"/>
    </source>
</evidence>
<keyword evidence="5" id="KW-0479">Metal-binding</keyword>
<dbReference type="AlphaFoldDB" id="A0A917N1H9"/>
<keyword evidence="7" id="KW-1185">Reference proteome</keyword>
<organism evidence="6 7">
    <name type="scientific">Mucilaginibacter galii</name>
    <dbReference type="NCBI Taxonomy" id="2005073"/>
    <lineage>
        <taxon>Bacteria</taxon>
        <taxon>Pseudomonadati</taxon>
        <taxon>Bacteroidota</taxon>
        <taxon>Sphingobacteriia</taxon>
        <taxon>Sphingobacteriales</taxon>
        <taxon>Sphingobacteriaceae</taxon>
        <taxon>Mucilaginibacter</taxon>
    </lineage>
</organism>
<comment type="cofactor">
    <cofactor evidence="5">
        <name>Mg(2+)</name>
        <dbReference type="ChEBI" id="CHEBI:18420"/>
    </cofactor>
</comment>
<dbReference type="EC" id="6.3.3.2" evidence="5"/>
<dbReference type="InterPro" id="IPR024185">
    <property type="entry name" value="FTHF_cligase-like_sf"/>
</dbReference>
<evidence type="ECO:0000313" key="7">
    <source>
        <dbReference type="Proteomes" id="UP000662074"/>
    </source>
</evidence>
<comment type="caution">
    <text evidence="6">The sequence shown here is derived from an EMBL/GenBank/DDBJ whole genome shotgun (WGS) entry which is preliminary data.</text>
</comment>
<dbReference type="Proteomes" id="UP000662074">
    <property type="component" value="Unassembled WGS sequence"/>
</dbReference>
<dbReference type="GO" id="GO:0005524">
    <property type="term" value="F:ATP binding"/>
    <property type="evidence" value="ECO:0007669"/>
    <property type="project" value="UniProtKB-KW"/>
</dbReference>
<dbReference type="Pfam" id="PF01812">
    <property type="entry name" value="5-FTHF_cyc-lig"/>
    <property type="match status" value="1"/>
</dbReference>
<reference evidence="6" key="1">
    <citation type="journal article" date="2014" name="Int. J. Syst. Evol. Microbiol.">
        <title>Complete genome sequence of Corynebacterium casei LMG S-19264T (=DSM 44701T), isolated from a smear-ripened cheese.</title>
        <authorList>
            <consortium name="US DOE Joint Genome Institute (JGI-PGF)"/>
            <person name="Walter F."/>
            <person name="Albersmeier A."/>
            <person name="Kalinowski J."/>
            <person name="Ruckert C."/>
        </authorList>
    </citation>
    <scope>NUCLEOTIDE SEQUENCE</scope>
    <source>
        <strain evidence="6">CCM 8711</strain>
    </source>
</reference>
<dbReference type="Gene3D" id="3.40.50.10420">
    <property type="entry name" value="NagB/RpiA/CoA transferase-like"/>
    <property type="match status" value="1"/>
</dbReference>
<dbReference type="PANTHER" id="PTHR23407">
    <property type="entry name" value="ATPASE INHIBITOR/5-FORMYLTETRAHYDROFOLATE CYCLO-LIGASE"/>
    <property type="match status" value="1"/>
</dbReference>
<dbReference type="GO" id="GO:0030272">
    <property type="term" value="F:5-formyltetrahydrofolate cyclo-ligase activity"/>
    <property type="evidence" value="ECO:0007669"/>
    <property type="project" value="UniProtKB-EC"/>
</dbReference>
<name>A0A917N1H9_9SPHI</name>
<keyword evidence="2 4" id="KW-0547">Nucleotide-binding</keyword>
<dbReference type="NCBIfam" id="TIGR02727">
    <property type="entry name" value="MTHFS_bact"/>
    <property type="match status" value="1"/>
</dbReference>
<dbReference type="InterPro" id="IPR002698">
    <property type="entry name" value="FTHF_cligase"/>
</dbReference>
<accession>A0A917N1H9</accession>